<name>A0A344UW74_9ACTN</name>
<evidence type="ECO:0000313" key="4">
    <source>
        <dbReference type="Proteomes" id="UP000251995"/>
    </source>
</evidence>
<dbReference type="KEGG" id="acij:JS278_02382"/>
<dbReference type="InterPro" id="IPR013974">
    <property type="entry name" value="SAF"/>
</dbReference>
<feature type="chain" id="PRO_5039497621" description="SAF domain-containing protein" evidence="1">
    <location>
        <begin position="30"/>
        <end position="198"/>
    </location>
</feature>
<dbReference type="OrthoDB" id="3731140at2"/>
<sequence>MNRRLHILLTRHRRLLAALLAAAAVILLASPDTDPQGTRPVIVARKALSGGSQIGSAEIAVVRVPAALVPDQALISVDKAAGQTLVADRSRGSILTEADLLSAPRAGPGRALTGVRLSDPSLLPMLRVGMVVTIVTVSDGSQAVVLARSAVIRAISHTSSQGSLAAGTEPVIVVSTDPQSAARIATQSSGQGVGVVME</sequence>
<gene>
    <name evidence="3" type="ORF">JS278_02382</name>
</gene>
<dbReference type="RefSeq" id="WP_114045387.1">
    <property type="nucleotide sequence ID" value="NZ_CP025198.1"/>
</dbReference>
<dbReference type="CDD" id="cd11614">
    <property type="entry name" value="SAF_CpaB_FlgA_like"/>
    <property type="match status" value="1"/>
</dbReference>
<feature type="domain" description="SAF" evidence="2">
    <location>
        <begin position="39"/>
        <end position="101"/>
    </location>
</feature>
<feature type="signal peptide" evidence="1">
    <location>
        <begin position="1"/>
        <end position="29"/>
    </location>
</feature>
<dbReference type="EMBL" id="CP025198">
    <property type="protein sequence ID" value="AXE39522.1"/>
    <property type="molecule type" value="Genomic_DNA"/>
</dbReference>
<dbReference type="SMART" id="SM00858">
    <property type="entry name" value="SAF"/>
    <property type="match status" value="1"/>
</dbReference>
<accession>A0A344UW74</accession>
<reference evidence="3 4" key="1">
    <citation type="submission" date="2017-12" db="EMBL/GenBank/DDBJ databases">
        <title>The whole genome sequence of the Acidipropionibacterium virtanenii sp. nov. type strain JS278.</title>
        <authorList>
            <person name="Laine P."/>
            <person name="Deptula P."/>
            <person name="Varmanen P."/>
            <person name="Auvinen P."/>
        </authorList>
    </citation>
    <scope>NUCLEOTIDE SEQUENCE [LARGE SCALE GENOMIC DNA]</scope>
    <source>
        <strain evidence="3 4">JS278</strain>
    </source>
</reference>
<keyword evidence="4" id="KW-1185">Reference proteome</keyword>
<keyword evidence="1" id="KW-0732">Signal</keyword>
<proteinExistence type="predicted"/>
<dbReference type="Pfam" id="PF08666">
    <property type="entry name" value="SAF"/>
    <property type="match status" value="1"/>
</dbReference>
<organism evidence="3 4">
    <name type="scientific">Acidipropionibacterium virtanenii</name>
    <dbReference type="NCBI Taxonomy" id="2057246"/>
    <lineage>
        <taxon>Bacteria</taxon>
        <taxon>Bacillati</taxon>
        <taxon>Actinomycetota</taxon>
        <taxon>Actinomycetes</taxon>
        <taxon>Propionibacteriales</taxon>
        <taxon>Propionibacteriaceae</taxon>
        <taxon>Acidipropionibacterium</taxon>
    </lineage>
</organism>
<dbReference type="AlphaFoldDB" id="A0A344UW74"/>
<evidence type="ECO:0000313" key="3">
    <source>
        <dbReference type="EMBL" id="AXE39522.1"/>
    </source>
</evidence>
<evidence type="ECO:0000256" key="1">
    <source>
        <dbReference type="SAM" id="SignalP"/>
    </source>
</evidence>
<dbReference type="Proteomes" id="UP000251995">
    <property type="component" value="Chromosome"/>
</dbReference>
<evidence type="ECO:0000259" key="2">
    <source>
        <dbReference type="SMART" id="SM00858"/>
    </source>
</evidence>
<protein>
    <recommendedName>
        <fullName evidence="2">SAF domain-containing protein</fullName>
    </recommendedName>
</protein>